<dbReference type="Pfam" id="PF03062">
    <property type="entry name" value="MBOAT"/>
    <property type="match status" value="1"/>
</dbReference>
<feature type="active site" evidence="10">
    <location>
        <position position="401"/>
    </location>
</feature>
<name>A0AAV7YJD0_9EUKA</name>
<feature type="transmembrane region" description="Helical" evidence="12">
    <location>
        <begin position="384"/>
        <end position="405"/>
    </location>
</feature>
<dbReference type="GO" id="GO:0008374">
    <property type="term" value="F:O-acyltransferase activity"/>
    <property type="evidence" value="ECO:0007669"/>
    <property type="project" value="InterPro"/>
</dbReference>
<feature type="region of interest" description="Disordered" evidence="11">
    <location>
        <begin position="1"/>
        <end position="87"/>
    </location>
</feature>
<keyword evidence="7 9" id="KW-0472">Membrane</keyword>
<reference evidence="13" key="1">
    <citation type="submission" date="2022-08" db="EMBL/GenBank/DDBJ databases">
        <title>Novel sulphate-reducing endosymbionts in the free-living metamonad Anaeramoeba.</title>
        <authorList>
            <person name="Jerlstrom-Hultqvist J."/>
            <person name="Cepicka I."/>
            <person name="Gallot-Lavallee L."/>
            <person name="Salas-Leiva D."/>
            <person name="Curtis B.A."/>
            <person name="Zahonova K."/>
            <person name="Pipaliya S."/>
            <person name="Dacks J."/>
            <person name="Roger A.J."/>
        </authorList>
    </citation>
    <scope>NUCLEOTIDE SEQUENCE</scope>
    <source>
        <strain evidence="13">Busselton2</strain>
    </source>
</reference>
<comment type="similarity">
    <text evidence="2 9">Belongs to the membrane-bound acyltransferase family. Sterol o-acyltransferase subfamily.</text>
</comment>
<evidence type="ECO:0000256" key="8">
    <source>
        <dbReference type="ARBA" id="ARBA00023315"/>
    </source>
</evidence>
<dbReference type="Proteomes" id="UP001146793">
    <property type="component" value="Unassembled WGS sequence"/>
</dbReference>
<proteinExistence type="inferred from homology"/>
<dbReference type="GO" id="GO:0005789">
    <property type="term" value="C:endoplasmic reticulum membrane"/>
    <property type="evidence" value="ECO:0007669"/>
    <property type="project" value="UniProtKB-SubCell"/>
</dbReference>
<evidence type="ECO:0000256" key="2">
    <source>
        <dbReference type="ARBA" id="ARBA00009010"/>
    </source>
</evidence>
<feature type="transmembrane region" description="Helical" evidence="12">
    <location>
        <begin position="411"/>
        <end position="429"/>
    </location>
</feature>
<accession>A0AAV7YJD0</accession>
<organism evidence="13 14">
    <name type="scientific">Anaeramoeba flamelloides</name>
    <dbReference type="NCBI Taxonomy" id="1746091"/>
    <lineage>
        <taxon>Eukaryota</taxon>
        <taxon>Metamonada</taxon>
        <taxon>Anaeramoebidae</taxon>
        <taxon>Anaeramoeba</taxon>
    </lineage>
</organism>
<evidence type="ECO:0000256" key="3">
    <source>
        <dbReference type="ARBA" id="ARBA00022679"/>
    </source>
</evidence>
<feature type="transmembrane region" description="Helical" evidence="12">
    <location>
        <begin position="201"/>
        <end position="221"/>
    </location>
</feature>
<feature type="transmembrane region" description="Helical" evidence="12">
    <location>
        <begin position="95"/>
        <end position="116"/>
    </location>
</feature>
<dbReference type="PANTHER" id="PTHR10408">
    <property type="entry name" value="STEROL O-ACYLTRANSFERASE"/>
    <property type="match status" value="1"/>
</dbReference>
<evidence type="ECO:0000256" key="12">
    <source>
        <dbReference type="SAM" id="Phobius"/>
    </source>
</evidence>
<comment type="caution">
    <text evidence="13">The sequence shown here is derived from an EMBL/GenBank/DDBJ whole genome shotgun (WGS) entry which is preliminary data.</text>
</comment>
<sequence>MSFPEKNSQSNKVTEKEIENNKNDQVTEKEKQLAKNEVEILEEEEKEKEKETEKEKQKEKEKEQTKEDHNKKNVTNREQKKTTYQKKEYPKPKGVRNMFFLFGLTTLTNLLLAFIYPQNYQYLKQFTFGFDLIPSLFEGVHYFLFFIAISTILAIFSYYPRNLYESLNLKRSIFKTFYGFVIGLHFTLIVISLYFPLNPVLAGALTLYMIIYILKIHSWYFTADKLEENLKSNPNAKFSNYLYFLLAPTLIYKNNFEKKEKRRKIYICYKFVSFILGLLGIWLVYLNYLEPIFIESTNYFFWMLPLDTVRLIIPIQLIWWGIFMTFFRAMLKLTAELLKWKDNRFYDDWWNAHNVREFWKKWNVMFHKFASHHIFKFLLQNSNVSVTISFGAVFIVSGILHEILICSAFRVFSFQWFLSFIIQIFLVIGQSKLPIGLRNGNGGNLIFWSTLFFGLPGLALWYRRLLLLKTVTNGAI</sequence>
<protein>
    <recommendedName>
        <fullName evidence="9">O-acyltransferase</fullName>
    </recommendedName>
</protein>
<evidence type="ECO:0000256" key="5">
    <source>
        <dbReference type="ARBA" id="ARBA00022824"/>
    </source>
</evidence>
<feature type="transmembrane region" description="Helical" evidence="12">
    <location>
        <begin position="267"/>
        <end position="288"/>
    </location>
</feature>
<evidence type="ECO:0000313" key="14">
    <source>
        <dbReference type="Proteomes" id="UP001146793"/>
    </source>
</evidence>
<dbReference type="InterPro" id="IPR014371">
    <property type="entry name" value="Oat_ACAT_DAG_ARE"/>
</dbReference>
<feature type="transmembrane region" description="Helical" evidence="12">
    <location>
        <begin position="177"/>
        <end position="195"/>
    </location>
</feature>
<keyword evidence="3 9" id="KW-0808">Transferase</keyword>
<keyword evidence="6 12" id="KW-1133">Transmembrane helix</keyword>
<evidence type="ECO:0000256" key="4">
    <source>
        <dbReference type="ARBA" id="ARBA00022692"/>
    </source>
</evidence>
<evidence type="ECO:0000256" key="10">
    <source>
        <dbReference type="PIRSR" id="PIRSR000439-1"/>
    </source>
</evidence>
<dbReference type="AlphaFoldDB" id="A0AAV7YJD0"/>
<evidence type="ECO:0000256" key="9">
    <source>
        <dbReference type="PIRNR" id="PIRNR000439"/>
    </source>
</evidence>
<feature type="compositionally biased region" description="Basic and acidic residues" evidence="11">
    <location>
        <begin position="13"/>
        <end position="38"/>
    </location>
</feature>
<evidence type="ECO:0000256" key="6">
    <source>
        <dbReference type="ARBA" id="ARBA00022989"/>
    </source>
</evidence>
<evidence type="ECO:0000256" key="11">
    <source>
        <dbReference type="SAM" id="MobiDB-lite"/>
    </source>
</evidence>
<dbReference type="InterPro" id="IPR004299">
    <property type="entry name" value="MBOAT_fam"/>
</dbReference>
<gene>
    <name evidence="13" type="ORF">M0812_25674</name>
</gene>
<evidence type="ECO:0000256" key="1">
    <source>
        <dbReference type="ARBA" id="ARBA00004477"/>
    </source>
</evidence>
<feature type="compositionally biased region" description="Basic and acidic residues" evidence="11">
    <location>
        <begin position="47"/>
        <end position="87"/>
    </location>
</feature>
<evidence type="ECO:0000256" key="7">
    <source>
        <dbReference type="ARBA" id="ARBA00023136"/>
    </source>
</evidence>
<comment type="subcellular location">
    <subcellularLocation>
        <location evidence="1 9">Endoplasmic reticulum membrane</location>
        <topology evidence="1 9">Multi-pass membrane protein</topology>
    </subcellularLocation>
</comment>
<feature type="transmembrane region" description="Helical" evidence="12">
    <location>
        <begin position="136"/>
        <end position="156"/>
    </location>
</feature>
<keyword evidence="8 9" id="KW-0012">Acyltransferase</keyword>
<evidence type="ECO:0000313" key="13">
    <source>
        <dbReference type="EMBL" id="KAJ3428042.1"/>
    </source>
</evidence>
<feature type="transmembrane region" description="Helical" evidence="12">
    <location>
        <begin position="441"/>
        <end position="462"/>
    </location>
</feature>
<dbReference type="PIRSF" id="PIRSF000439">
    <property type="entry name" value="Oat_ACAT_DAG_ARE"/>
    <property type="match status" value="1"/>
</dbReference>
<dbReference type="EMBL" id="JANTQA010000060">
    <property type="protein sequence ID" value="KAJ3428042.1"/>
    <property type="molecule type" value="Genomic_DNA"/>
</dbReference>
<keyword evidence="4 12" id="KW-0812">Transmembrane</keyword>
<keyword evidence="5 9" id="KW-0256">Endoplasmic reticulum</keyword>
<feature type="compositionally biased region" description="Polar residues" evidence="11">
    <location>
        <begin position="1"/>
        <end position="12"/>
    </location>
</feature>
<feature type="transmembrane region" description="Helical" evidence="12">
    <location>
        <begin position="308"/>
        <end position="331"/>
    </location>
</feature>